<organism evidence="7 8">
    <name type="scientific">Cocos nucifera</name>
    <name type="common">Coconut palm</name>
    <dbReference type="NCBI Taxonomy" id="13894"/>
    <lineage>
        <taxon>Eukaryota</taxon>
        <taxon>Viridiplantae</taxon>
        <taxon>Streptophyta</taxon>
        <taxon>Embryophyta</taxon>
        <taxon>Tracheophyta</taxon>
        <taxon>Spermatophyta</taxon>
        <taxon>Magnoliopsida</taxon>
        <taxon>Liliopsida</taxon>
        <taxon>Arecaceae</taxon>
        <taxon>Arecoideae</taxon>
        <taxon>Cocoseae</taxon>
        <taxon>Attaleinae</taxon>
        <taxon>Cocos</taxon>
    </lineage>
</organism>
<dbReference type="GO" id="GO:0005634">
    <property type="term" value="C:nucleus"/>
    <property type="evidence" value="ECO:0007669"/>
    <property type="project" value="UniProtKB-SubCell"/>
</dbReference>
<comment type="subcellular location">
    <subcellularLocation>
        <location evidence="1">Nucleus</location>
    </subcellularLocation>
</comment>
<protein>
    <submittedName>
        <fullName evidence="7">B3 domain-containing protein</fullName>
    </submittedName>
</protein>
<keyword evidence="2" id="KW-0805">Transcription regulation</keyword>
<name>A0A8K0IUQ5_COCNU</name>
<feature type="domain" description="TF-B3" evidence="6">
    <location>
        <begin position="16"/>
        <end position="109"/>
    </location>
</feature>
<reference evidence="7" key="2">
    <citation type="submission" date="2019-07" db="EMBL/GenBank/DDBJ databases">
        <authorList>
            <person name="Yang Y."/>
            <person name="Bocs S."/>
            <person name="Baudouin L."/>
        </authorList>
    </citation>
    <scope>NUCLEOTIDE SEQUENCE</scope>
    <source>
        <tissue evidence="7">Spear leaf of Hainan Tall coconut</tissue>
    </source>
</reference>
<dbReference type="PANTHER" id="PTHR31391">
    <property type="entry name" value="B3 DOMAIN-CONTAINING PROTEIN OS11G0197600-RELATED"/>
    <property type="match status" value="1"/>
</dbReference>
<evidence type="ECO:0000313" key="8">
    <source>
        <dbReference type="Proteomes" id="UP000797356"/>
    </source>
</evidence>
<evidence type="ECO:0000256" key="4">
    <source>
        <dbReference type="ARBA" id="ARBA00023163"/>
    </source>
</evidence>
<dbReference type="SMART" id="SM01019">
    <property type="entry name" value="B3"/>
    <property type="match status" value="2"/>
</dbReference>
<proteinExistence type="predicted"/>
<dbReference type="EMBL" id="CM017885">
    <property type="protein sequence ID" value="KAG1367820.1"/>
    <property type="molecule type" value="Genomic_DNA"/>
</dbReference>
<keyword evidence="8" id="KW-1185">Reference proteome</keyword>
<dbReference type="OrthoDB" id="1666376at2759"/>
<dbReference type="InterPro" id="IPR015300">
    <property type="entry name" value="DNA-bd_pseudobarrel_sf"/>
</dbReference>
<dbReference type="CDD" id="cd10017">
    <property type="entry name" value="B3_DNA"/>
    <property type="match status" value="2"/>
</dbReference>
<evidence type="ECO:0000313" key="7">
    <source>
        <dbReference type="EMBL" id="KAG1367820.1"/>
    </source>
</evidence>
<dbReference type="Pfam" id="PF02362">
    <property type="entry name" value="B3"/>
    <property type="match status" value="2"/>
</dbReference>
<dbReference type="Gene3D" id="2.40.330.10">
    <property type="entry name" value="DNA-binding pseudobarrel domain"/>
    <property type="match status" value="2"/>
</dbReference>
<dbReference type="SUPFAM" id="SSF101936">
    <property type="entry name" value="DNA-binding pseudobarrel domain"/>
    <property type="match status" value="2"/>
</dbReference>
<evidence type="ECO:0000256" key="3">
    <source>
        <dbReference type="ARBA" id="ARBA00023125"/>
    </source>
</evidence>
<keyword evidence="4" id="KW-0804">Transcription</keyword>
<dbReference type="GO" id="GO:0003677">
    <property type="term" value="F:DNA binding"/>
    <property type="evidence" value="ECO:0007669"/>
    <property type="project" value="UniProtKB-KW"/>
</dbReference>
<reference evidence="7" key="1">
    <citation type="journal article" date="2017" name="Gigascience">
        <title>The genome draft of coconut (Cocos nucifera).</title>
        <authorList>
            <person name="Xiao Y."/>
            <person name="Xu P."/>
            <person name="Fan H."/>
            <person name="Baudouin L."/>
            <person name="Xia W."/>
            <person name="Bocs S."/>
            <person name="Xu J."/>
            <person name="Li Q."/>
            <person name="Guo A."/>
            <person name="Zhou L."/>
            <person name="Li J."/>
            <person name="Wu Y."/>
            <person name="Ma Z."/>
            <person name="Armero A."/>
            <person name="Issali A.E."/>
            <person name="Liu N."/>
            <person name="Peng M."/>
            <person name="Yang Y."/>
        </authorList>
    </citation>
    <scope>NUCLEOTIDE SEQUENCE</scope>
    <source>
        <tissue evidence="7">Spear leaf of Hainan Tall coconut</tissue>
    </source>
</reference>
<comment type="caution">
    <text evidence="7">The sequence shown here is derived from an EMBL/GenBank/DDBJ whole genome shotgun (WGS) entry which is preliminary data.</text>
</comment>
<sequence length="353" mass="40641">MAGKREQRSSRSLVRKPHFFKVLLGDFAQRLKIPPNFLKHISIEASRRVTLQGPSGSKWYVQLGKNIKGTFLTAGWPKFVKDHSLKEHEFLVFQYDGCMHFTVLIFDTTACEREDVLTVRPHRSSKSSNEGKKRGRPQKISLDIGCYVKNEASESELTDLRNDRHAPNQLQVHYSNSIQGRCMSPPKPCEDVKVKTEDDELPICMIGSPTRQYKGYVSRRRPVTAEERAKAREVANSFTSIFPYMIMRMTAMSVYRTYMLRIPAWFSRAHLPPKRTNLVLRDPNGKAWVVVYIPCSRDRLSGGWSAFSRGNNLEEGDYCAFELVGPVELRVHIFRVVEETIPVIRMPRIQEMC</sequence>
<evidence type="ECO:0000256" key="2">
    <source>
        <dbReference type="ARBA" id="ARBA00023015"/>
    </source>
</evidence>
<dbReference type="InterPro" id="IPR003340">
    <property type="entry name" value="B3_DNA-bd"/>
</dbReference>
<evidence type="ECO:0000256" key="5">
    <source>
        <dbReference type="ARBA" id="ARBA00023242"/>
    </source>
</evidence>
<dbReference type="PANTHER" id="PTHR31391:SF106">
    <property type="entry name" value="B3 DOMAIN-CONTAINING PROTEIN OS01G0723500"/>
    <property type="match status" value="1"/>
</dbReference>
<dbReference type="AlphaFoldDB" id="A0A8K0IUQ5"/>
<dbReference type="InterPro" id="IPR044837">
    <property type="entry name" value="REM16-like"/>
</dbReference>
<accession>A0A8K0IUQ5</accession>
<feature type="domain" description="TF-B3" evidence="6">
    <location>
        <begin position="245"/>
        <end position="337"/>
    </location>
</feature>
<gene>
    <name evidence="7" type="ORF">COCNU_14G002880</name>
</gene>
<dbReference type="Proteomes" id="UP000797356">
    <property type="component" value="Chromosome 14"/>
</dbReference>
<evidence type="ECO:0000256" key="1">
    <source>
        <dbReference type="ARBA" id="ARBA00004123"/>
    </source>
</evidence>
<evidence type="ECO:0000259" key="6">
    <source>
        <dbReference type="PROSITE" id="PS50863"/>
    </source>
</evidence>
<dbReference type="PROSITE" id="PS50863">
    <property type="entry name" value="B3"/>
    <property type="match status" value="2"/>
</dbReference>
<keyword evidence="5" id="KW-0539">Nucleus</keyword>
<keyword evidence="3" id="KW-0238">DNA-binding</keyword>